<dbReference type="EMBL" id="JAUNZN010000002">
    <property type="protein sequence ID" value="KAK4826397.1"/>
    <property type="molecule type" value="Genomic_DNA"/>
</dbReference>
<sequence length="85" mass="9450">MELFLGMDDEPTKSSWVTITEHTNMGDTVAGQQSLNNHGDWKKCLKTGGKEMSGNYRPVSLTSIPGKVMEHTVYLDFSKAFDIVP</sequence>
<comment type="caution">
    <text evidence="1">The sequence shown here is derived from an EMBL/GenBank/DDBJ whole genome shotgun (WGS) entry which is preliminary data.</text>
</comment>
<dbReference type="AlphaFoldDB" id="A0AAN7S2V5"/>
<accession>A0AAN7S2V5</accession>
<name>A0AAN7S2V5_MYCAM</name>
<reference evidence="1 2" key="1">
    <citation type="journal article" date="2023" name="J. Hered.">
        <title>Chromosome-level genome of the wood stork (Mycteria americana) provides insight into avian chromosome evolution.</title>
        <authorList>
            <person name="Flamio R. Jr."/>
            <person name="Ramstad K.M."/>
        </authorList>
    </citation>
    <scope>NUCLEOTIDE SEQUENCE [LARGE SCALE GENOMIC DNA]</scope>
    <source>
        <strain evidence="1">JAX WOST 10</strain>
    </source>
</reference>
<dbReference type="Proteomes" id="UP001333110">
    <property type="component" value="Unassembled WGS sequence"/>
</dbReference>
<protein>
    <submittedName>
        <fullName evidence="1">Uncharacterized protein</fullName>
    </submittedName>
</protein>
<keyword evidence="2" id="KW-1185">Reference proteome</keyword>
<organism evidence="1 2">
    <name type="scientific">Mycteria americana</name>
    <name type="common">Wood stork</name>
    <dbReference type="NCBI Taxonomy" id="33587"/>
    <lineage>
        <taxon>Eukaryota</taxon>
        <taxon>Metazoa</taxon>
        <taxon>Chordata</taxon>
        <taxon>Craniata</taxon>
        <taxon>Vertebrata</taxon>
        <taxon>Euteleostomi</taxon>
        <taxon>Archelosauria</taxon>
        <taxon>Archosauria</taxon>
        <taxon>Dinosauria</taxon>
        <taxon>Saurischia</taxon>
        <taxon>Theropoda</taxon>
        <taxon>Coelurosauria</taxon>
        <taxon>Aves</taxon>
        <taxon>Neognathae</taxon>
        <taxon>Neoaves</taxon>
        <taxon>Aequornithes</taxon>
        <taxon>Ciconiiformes</taxon>
        <taxon>Ciconiidae</taxon>
        <taxon>Mycteria</taxon>
    </lineage>
</organism>
<gene>
    <name evidence="1" type="ORF">QYF61_008068</name>
</gene>
<evidence type="ECO:0000313" key="1">
    <source>
        <dbReference type="EMBL" id="KAK4826397.1"/>
    </source>
</evidence>
<evidence type="ECO:0000313" key="2">
    <source>
        <dbReference type="Proteomes" id="UP001333110"/>
    </source>
</evidence>
<proteinExistence type="predicted"/>